<dbReference type="OrthoDB" id="6883197at2"/>
<accession>A0A1C2D911</accession>
<dbReference type="AlphaFoldDB" id="A0A1C2D911"/>
<proteinExistence type="predicted"/>
<dbReference type="GO" id="GO:0005829">
    <property type="term" value="C:cytosol"/>
    <property type="evidence" value="ECO:0007669"/>
    <property type="project" value="TreeGrafter"/>
</dbReference>
<gene>
    <name evidence="2" type="ORF">BBI10_23810</name>
</gene>
<dbReference type="Proteomes" id="UP000095143">
    <property type="component" value="Unassembled WGS sequence"/>
</dbReference>
<organism evidence="2 3">
    <name type="scientific">Pseudomonas graminis</name>
    <dbReference type="NCBI Taxonomy" id="158627"/>
    <lineage>
        <taxon>Bacteria</taxon>
        <taxon>Pseudomonadati</taxon>
        <taxon>Pseudomonadota</taxon>
        <taxon>Gammaproteobacteria</taxon>
        <taxon>Pseudomonadales</taxon>
        <taxon>Pseudomonadaceae</taxon>
        <taxon>Pseudomonas</taxon>
    </lineage>
</organism>
<dbReference type="RefSeq" id="WP_065992298.1">
    <property type="nucleotide sequence ID" value="NZ_MDEN01000069.1"/>
</dbReference>
<dbReference type="PROSITE" id="PS51725">
    <property type="entry name" value="ABM"/>
    <property type="match status" value="1"/>
</dbReference>
<dbReference type="GO" id="GO:0016491">
    <property type="term" value="F:oxidoreductase activity"/>
    <property type="evidence" value="ECO:0007669"/>
    <property type="project" value="TreeGrafter"/>
</dbReference>
<dbReference type="InterPro" id="IPR050744">
    <property type="entry name" value="AI-2_Isomerase_LsrG"/>
</dbReference>
<reference evidence="2 3" key="1">
    <citation type="submission" date="2016-08" db="EMBL/GenBank/DDBJ databases">
        <title>Whole genome sequence of Pseudomonas graminis strain UASWS1507, a potential biological control agent for agriculture.</title>
        <authorList>
            <person name="Crovadore J."/>
            <person name="Calmin G."/>
            <person name="Chablais R."/>
            <person name="Cochard B."/>
            <person name="Lefort F."/>
        </authorList>
    </citation>
    <scope>NUCLEOTIDE SEQUENCE [LARGE SCALE GENOMIC DNA]</scope>
    <source>
        <strain evidence="2 3">UASWS1507</strain>
    </source>
</reference>
<dbReference type="Pfam" id="PF03992">
    <property type="entry name" value="ABM"/>
    <property type="match status" value="1"/>
</dbReference>
<evidence type="ECO:0000259" key="1">
    <source>
        <dbReference type="PROSITE" id="PS51725"/>
    </source>
</evidence>
<dbReference type="PANTHER" id="PTHR33336">
    <property type="entry name" value="QUINOL MONOOXYGENASE YGIN-RELATED"/>
    <property type="match status" value="1"/>
</dbReference>
<dbReference type="SUPFAM" id="SSF54909">
    <property type="entry name" value="Dimeric alpha+beta barrel"/>
    <property type="match status" value="1"/>
</dbReference>
<sequence length="117" mass="12429">MLNTSVVSHWVSVRARPGHSAQLGARLSSLINPSAAASGCLHFALQKSMTDDDLWVITGSWADPSAMNDWFAAPELNLFSELVTELLVASLDFQTFATVSTAQAQTVDVPIGARLAG</sequence>
<dbReference type="InterPro" id="IPR011008">
    <property type="entry name" value="Dimeric_a/b-barrel"/>
</dbReference>
<evidence type="ECO:0000313" key="2">
    <source>
        <dbReference type="EMBL" id="OCX11229.1"/>
    </source>
</evidence>
<feature type="domain" description="ABM" evidence="1">
    <location>
        <begin position="7"/>
        <end position="96"/>
    </location>
</feature>
<dbReference type="Gene3D" id="3.30.70.100">
    <property type="match status" value="1"/>
</dbReference>
<name>A0A1C2D911_9PSED</name>
<dbReference type="PANTHER" id="PTHR33336:SF3">
    <property type="entry name" value="ABM DOMAIN-CONTAINING PROTEIN"/>
    <property type="match status" value="1"/>
</dbReference>
<evidence type="ECO:0000313" key="3">
    <source>
        <dbReference type="Proteomes" id="UP000095143"/>
    </source>
</evidence>
<comment type="caution">
    <text evidence="2">The sequence shown here is derived from an EMBL/GenBank/DDBJ whole genome shotgun (WGS) entry which is preliminary data.</text>
</comment>
<protein>
    <recommendedName>
        <fullName evidence="1">ABM domain-containing protein</fullName>
    </recommendedName>
</protein>
<dbReference type="InterPro" id="IPR007138">
    <property type="entry name" value="ABM_dom"/>
</dbReference>
<dbReference type="EMBL" id="MDEN01000069">
    <property type="protein sequence ID" value="OCX11229.1"/>
    <property type="molecule type" value="Genomic_DNA"/>
</dbReference>